<proteinExistence type="predicted"/>
<evidence type="ECO:0000313" key="1">
    <source>
        <dbReference type="EMBL" id="AJE84733.1"/>
    </source>
</evidence>
<reference evidence="1 2" key="1">
    <citation type="submission" date="2015-01" db="EMBL/GenBank/DDBJ databases">
        <title>Enhanced salinomycin production by adjusting the supply of polyketide extender units in Streptomyce albus DSM 41398.</title>
        <authorList>
            <person name="Lu C."/>
        </authorList>
    </citation>
    <scope>NUCLEOTIDE SEQUENCE [LARGE SCALE GENOMIC DNA]</scope>
    <source>
        <strain evidence="2">ATCC 21838 / DSM 41398 / FERM P-419 / JCM 4703 / NBRC 107858</strain>
    </source>
</reference>
<protein>
    <submittedName>
        <fullName evidence="1">Integrase</fullName>
    </submittedName>
</protein>
<organism evidence="1 2">
    <name type="scientific">Streptomyces albus (strain ATCC 21838 / DSM 41398 / FERM P-419 / JCM 4703 / NBRC 107858)</name>
    <dbReference type="NCBI Taxonomy" id="1081613"/>
    <lineage>
        <taxon>Bacteria</taxon>
        <taxon>Bacillati</taxon>
        <taxon>Actinomycetota</taxon>
        <taxon>Actinomycetes</taxon>
        <taxon>Kitasatosporales</taxon>
        <taxon>Streptomycetaceae</taxon>
        <taxon>Streptomyces</taxon>
    </lineage>
</organism>
<dbReference type="EMBL" id="CP010519">
    <property type="protein sequence ID" value="AJE84733.1"/>
    <property type="molecule type" value="Genomic_DNA"/>
</dbReference>
<keyword evidence="2" id="KW-1185">Reference proteome</keyword>
<gene>
    <name evidence="1" type="ORF">SLNWT_4357</name>
</gene>
<sequence length="53" mass="5893">MRRAQAELQDDRLCGKAPRSAARVRAVDFPAELLDAVTHLLEQVTTARSTNSR</sequence>
<dbReference type="AlphaFoldDB" id="A0A0B5EPN8"/>
<dbReference type="Proteomes" id="UP000031523">
    <property type="component" value="Chromosome"/>
</dbReference>
<dbReference type="KEGG" id="sals:SLNWT_4357"/>
<accession>A0A0B5EPN8</accession>
<name>A0A0B5EPN8_STRA4</name>
<evidence type="ECO:0000313" key="2">
    <source>
        <dbReference type="Proteomes" id="UP000031523"/>
    </source>
</evidence>